<dbReference type="InterPro" id="IPR007694">
    <property type="entry name" value="DNA_helicase_DnaB-like_C"/>
</dbReference>
<dbReference type="InterPro" id="IPR027032">
    <property type="entry name" value="Twinkle-like"/>
</dbReference>
<keyword evidence="2" id="KW-1185">Reference proteome</keyword>
<feature type="domain" description="SF4 helicase" evidence="1">
    <location>
        <begin position="42"/>
        <end position="306"/>
    </location>
</feature>
<evidence type="ECO:0000313" key="3">
    <source>
        <dbReference type="WBParaSite" id="nRc.2.0.1.t20499-RA"/>
    </source>
</evidence>
<evidence type="ECO:0000313" key="2">
    <source>
        <dbReference type="Proteomes" id="UP000887565"/>
    </source>
</evidence>
<dbReference type="Proteomes" id="UP000887565">
    <property type="component" value="Unplaced"/>
</dbReference>
<dbReference type="Pfam" id="PF13481">
    <property type="entry name" value="AAA_25"/>
    <property type="match status" value="1"/>
</dbReference>
<dbReference type="GO" id="GO:0005524">
    <property type="term" value="F:ATP binding"/>
    <property type="evidence" value="ECO:0007669"/>
    <property type="project" value="InterPro"/>
</dbReference>
<accession>A0A915J307</accession>
<dbReference type="GO" id="GO:0006264">
    <property type="term" value="P:mitochondrial DNA replication"/>
    <property type="evidence" value="ECO:0007669"/>
    <property type="project" value="TreeGrafter"/>
</dbReference>
<dbReference type="AlphaFoldDB" id="A0A915J307"/>
<organism evidence="2 3">
    <name type="scientific">Romanomermis culicivorax</name>
    <name type="common">Nematode worm</name>
    <dbReference type="NCBI Taxonomy" id="13658"/>
    <lineage>
        <taxon>Eukaryota</taxon>
        <taxon>Metazoa</taxon>
        <taxon>Ecdysozoa</taxon>
        <taxon>Nematoda</taxon>
        <taxon>Enoplea</taxon>
        <taxon>Dorylaimia</taxon>
        <taxon>Mermithida</taxon>
        <taxon>Mermithoidea</taxon>
        <taxon>Mermithidae</taxon>
        <taxon>Romanomermis</taxon>
    </lineage>
</organism>
<dbReference type="Gene3D" id="3.40.50.300">
    <property type="entry name" value="P-loop containing nucleotide triphosphate hydrolases"/>
    <property type="match status" value="1"/>
</dbReference>
<protein>
    <submittedName>
        <fullName evidence="3">SF4 helicase domain-containing protein</fullName>
    </submittedName>
</protein>
<dbReference type="PANTHER" id="PTHR12873">
    <property type="entry name" value="T7-LIKE MITOCHONDRIAL DNA HELICASE"/>
    <property type="match status" value="1"/>
</dbReference>
<name>A0A915J307_ROMCU</name>
<dbReference type="PANTHER" id="PTHR12873:SF0">
    <property type="entry name" value="TWINKLE MTDNA HELICASE"/>
    <property type="match status" value="1"/>
</dbReference>
<dbReference type="PROSITE" id="PS51199">
    <property type="entry name" value="SF4_HELICASE"/>
    <property type="match status" value="1"/>
</dbReference>
<dbReference type="SUPFAM" id="SSF52540">
    <property type="entry name" value="P-loop containing nucleoside triphosphate hydrolases"/>
    <property type="match status" value="1"/>
</dbReference>
<dbReference type="GO" id="GO:0043139">
    <property type="term" value="F:5'-3' DNA helicase activity"/>
    <property type="evidence" value="ECO:0007669"/>
    <property type="project" value="InterPro"/>
</dbReference>
<dbReference type="WBParaSite" id="nRc.2.0.1.t20499-RA">
    <property type="protein sequence ID" value="nRc.2.0.1.t20499-RA"/>
    <property type="gene ID" value="nRc.2.0.1.g20499"/>
</dbReference>
<sequence length="310" mass="35297">MFGYNLVTAMHSDVVLVSNESDALAVYQATNEQIPALVVPDLTTTQSDDWQRFPILAQIFKGFRLGEMTILTGNTGCGKSTFLSEYSLDLCEQNVSTLWCNLESSNSRLVSVMVQQYARKGFGPGDSEFDFWYNKLMSLPMYFTHIDSSTTNSIIINSLILTHGVQHVIVDNLQWMASLSGAEHSPQNEISARYNGDQRVDALCTYFQRLTREKQVHVTLVIHPEIENEETGVSFTALHGNELKAFQQADNVLVMQRKISRSKDNVREKCLQVWKNRFAGEVIYSDRLLMLFDSRTKCHRVVNRKFSRSD</sequence>
<dbReference type="GO" id="GO:0005739">
    <property type="term" value="C:mitochondrion"/>
    <property type="evidence" value="ECO:0007669"/>
    <property type="project" value="TreeGrafter"/>
</dbReference>
<proteinExistence type="predicted"/>
<reference evidence="3" key="1">
    <citation type="submission" date="2022-11" db="UniProtKB">
        <authorList>
            <consortium name="WormBaseParasite"/>
        </authorList>
    </citation>
    <scope>IDENTIFICATION</scope>
</reference>
<dbReference type="GO" id="GO:0003697">
    <property type="term" value="F:single-stranded DNA binding"/>
    <property type="evidence" value="ECO:0007669"/>
    <property type="project" value="InterPro"/>
</dbReference>
<evidence type="ECO:0000259" key="1">
    <source>
        <dbReference type="PROSITE" id="PS51199"/>
    </source>
</evidence>
<dbReference type="InterPro" id="IPR027417">
    <property type="entry name" value="P-loop_NTPase"/>
</dbReference>